<name>A0A935MZG9_9RHOO</name>
<dbReference type="EMBL" id="JADJMS010000046">
    <property type="protein sequence ID" value="MBK7416541.1"/>
    <property type="molecule type" value="Genomic_DNA"/>
</dbReference>
<sequence>MSIQITCSTCAARCCRLEVLLMGDDDVPRYLTREDRWGGTVMRRLDDGWCAALDRDTMLCTIYQRRPGVCRDYEMGVGDCLVEYVRLP</sequence>
<evidence type="ECO:0000313" key="1">
    <source>
        <dbReference type="EMBL" id="MBK7416541.1"/>
    </source>
</evidence>
<comment type="caution">
    <text evidence="1">The sequence shown here is derived from an EMBL/GenBank/DDBJ whole genome shotgun (WGS) entry which is preliminary data.</text>
</comment>
<evidence type="ECO:0000313" key="2">
    <source>
        <dbReference type="Proteomes" id="UP000739411"/>
    </source>
</evidence>
<dbReference type="AlphaFoldDB" id="A0A935MZG9"/>
<accession>A0A935MZG9</accession>
<dbReference type="InterPro" id="IPR005358">
    <property type="entry name" value="Puta_zinc/iron-chelating_dom"/>
</dbReference>
<dbReference type="Pfam" id="PF03692">
    <property type="entry name" value="CxxCxxCC"/>
    <property type="match status" value="1"/>
</dbReference>
<reference evidence="1 2" key="1">
    <citation type="submission" date="2020-10" db="EMBL/GenBank/DDBJ databases">
        <title>Connecting structure to function with the recovery of over 1000 high-quality activated sludge metagenome-assembled genomes encoding full-length rRNA genes using long-read sequencing.</title>
        <authorList>
            <person name="Singleton C.M."/>
            <person name="Petriglieri F."/>
            <person name="Kristensen J.M."/>
            <person name="Kirkegaard R.H."/>
            <person name="Michaelsen T.Y."/>
            <person name="Andersen M.H."/>
            <person name="Karst S.M."/>
            <person name="Dueholm M.S."/>
            <person name="Nielsen P.H."/>
            <person name="Albertsen M."/>
        </authorList>
    </citation>
    <scope>NUCLEOTIDE SEQUENCE [LARGE SCALE GENOMIC DNA]</scope>
    <source>
        <strain evidence="1">EsbW_18-Q3-R4-48_BATAC.463</strain>
    </source>
</reference>
<proteinExistence type="predicted"/>
<protein>
    <submittedName>
        <fullName evidence="1">YkgJ family cysteine cluster protein</fullName>
    </submittedName>
</protein>
<organism evidence="1 2">
    <name type="scientific">Candidatus Dechloromonas phosphorivorans</name>
    <dbReference type="NCBI Taxonomy" id="2899244"/>
    <lineage>
        <taxon>Bacteria</taxon>
        <taxon>Pseudomonadati</taxon>
        <taxon>Pseudomonadota</taxon>
        <taxon>Betaproteobacteria</taxon>
        <taxon>Rhodocyclales</taxon>
        <taxon>Azonexaceae</taxon>
        <taxon>Dechloromonas</taxon>
    </lineage>
</organism>
<dbReference type="Proteomes" id="UP000739411">
    <property type="component" value="Unassembled WGS sequence"/>
</dbReference>
<gene>
    <name evidence="1" type="ORF">IPJ38_17065</name>
</gene>